<evidence type="ECO:0000313" key="1">
    <source>
        <dbReference type="EMBL" id="NEV67310.1"/>
    </source>
</evidence>
<reference evidence="1" key="3">
    <citation type="submission" date="2020-02" db="EMBL/GenBank/DDBJ databases">
        <authorList>
            <person name="Sarangi A.N."/>
            <person name="Ghosh S."/>
            <person name="Mukherjee M."/>
            <person name="Tripathy S."/>
        </authorList>
    </citation>
    <scope>NUCLEOTIDE SEQUENCE</scope>
    <source>
        <strain evidence="1">BDU141951</strain>
    </source>
</reference>
<gene>
    <name evidence="1" type="ORF">QQ91_009305</name>
</gene>
<sequence>MNTRLFSTWGAIALLSLTACTNPSVETDTAPEADLPPETEVATPDPETPVSEIVEGVTLSEDGQTIVMAEFAMLDAYCMGGDGKLAISFVGEEPGSDDQLVSCGSTFDGFESDRESGFEGVTVVAPAIADNALQLNEGEYTRVQCLSDHAGLDPAPENASDGHMVLNCL</sequence>
<organism evidence="1">
    <name type="scientific">Lyngbya confervoides BDU141951</name>
    <dbReference type="NCBI Taxonomy" id="1574623"/>
    <lineage>
        <taxon>Bacteria</taxon>
        <taxon>Bacillati</taxon>
        <taxon>Cyanobacteriota</taxon>
        <taxon>Cyanophyceae</taxon>
        <taxon>Oscillatoriophycideae</taxon>
        <taxon>Oscillatoriales</taxon>
        <taxon>Microcoleaceae</taxon>
        <taxon>Lyngbya</taxon>
    </lineage>
</organism>
<name>A0A0C1UPA6_9CYAN</name>
<reference evidence="1" key="1">
    <citation type="submission" date="2014-11" db="EMBL/GenBank/DDBJ databases">
        <authorList>
            <person name="Malar M.C."/>
            <person name="Sen D."/>
            <person name="Tripathy S."/>
        </authorList>
    </citation>
    <scope>NUCLEOTIDE SEQUENCE</scope>
    <source>
        <strain evidence="1">BDU141951</strain>
    </source>
</reference>
<accession>A0A0C1UPA6</accession>
<dbReference type="EMBL" id="JTHE02000003">
    <property type="protein sequence ID" value="NEV67310.1"/>
    <property type="molecule type" value="Genomic_DNA"/>
</dbReference>
<reference evidence="1" key="2">
    <citation type="journal article" date="2015" name="Genome Announc.">
        <title>Draft Genome Sequence of Filamentous Marine Cyanobacterium Lyngbya confervoides Strain BDU141951.</title>
        <authorList>
            <person name="Chandrababunaidu M.M."/>
            <person name="Sen D."/>
            <person name="Tripathy S."/>
        </authorList>
    </citation>
    <scope>NUCLEOTIDE SEQUENCE</scope>
    <source>
        <strain evidence="1">BDU141951</strain>
    </source>
</reference>
<comment type="caution">
    <text evidence="1">The sequence shown here is derived from an EMBL/GenBank/DDBJ whole genome shotgun (WGS) entry which is preliminary data.</text>
</comment>
<dbReference type="AlphaFoldDB" id="A0A0C1UPA6"/>
<protein>
    <submittedName>
        <fullName evidence="1">Uncharacterized protein</fullName>
    </submittedName>
</protein>
<dbReference type="PROSITE" id="PS51257">
    <property type="entry name" value="PROKAR_LIPOPROTEIN"/>
    <property type="match status" value="1"/>
</dbReference>
<proteinExistence type="predicted"/>